<feature type="domain" description="DUF6850" evidence="1">
    <location>
        <begin position="51"/>
        <end position="528"/>
    </location>
</feature>
<organism evidence="2 3">
    <name type="scientific">Odoribacter laneus YIT 12061</name>
    <dbReference type="NCBI Taxonomy" id="742817"/>
    <lineage>
        <taxon>Bacteria</taxon>
        <taxon>Pseudomonadati</taxon>
        <taxon>Bacteroidota</taxon>
        <taxon>Bacteroidia</taxon>
        <taxon>Bacteroidales</taxon>
        <taxon>Odoribacteraceae</taxon>
        <taxon>Odoribacter</taxon>
    </lineage>
</organism>
<dbReference type="Pfam" id="PF21012">
    <property type="entry name" value="DUF6850"/>
    <property type="match status" value="1"/>
</dbReference>
<dbReference type="RefSeq" id="WP_009137323.1">
    <property type="nucleotide sequence ID" value="NZ_JH594596.1"/>
</dbReference>
<evidence type="ECO:0000259" key="1">
    <source>
        <dbReference type="Pfam" id="PF21012"/>
    </source>
</evidence>
<dbReference type="Proteomes" id="UP000004892">
    <property type="component" value="Unassembled WGS sequence"/>
</dbReference>
<dbReference type="EMBL" id="ADMC01000025">
    <property type="protein sequence ID" value="EHP46559.1"/>
    <property type="molecule type" value="Genomic_DNA"/>
</dbReference>
<dbReference type="HOGENOM" id="CLU_515642_0_0_10"/>
<reference evidence="2 3" key="1">
    <citation type="submission" date="2012-01" db="EMBL/GenBank/DDBJ databases">
        <title>The Genome Sequence of Odoribacter laneus YIT 12061.</title>
        <authorList>
            <consortium name="The Broad Institute Genome Sequencing Platform"/>
            <person name="Earl A."/>
            <person name="Ward D."/>
            <person name="Feldgarden M."/>
            <person name="Gevers D."/>
            <person name="Morotomi M."/>
            <person name="Young S.K."/>
            <person name="Zeng Q."/>
            <person name="Gargeya S."/>
            <person name="Fitzgerald M."/>
            <person name="Haas B."/>
            <person name="Abouelleil A."/>
            <person name="Alvarado L."/>
            <person name="Arachchi H.M."/>
            <person name="Berlin A."/>
            <person name="Chapman S.B."/>
            <person name="Gearin G."/>
            <person name="Goldberg J."/>
            <person name="Griggs A."/>
            <person name="Gujja S."/>
            <person name="Hansen M."/>
            <person name="Heiman D."/>
            <person name="Howarth C."/>
            <person name="Larimer J."/>
            <person name="Lui A."/>
            <person name="MacDonald P.J.P."/>
            <person name="McCowen C."/>
            <person name="Montmayeur A."/>
            <person name="Murphy C."/>
            <person name="Neiman D."/>
            <person name="Pearson M."/>
            <person name="Priest M."/>
            <person name="Roberts A."/>
            <person name="Saif S."/>
            <person name="Shea T."/>
            <person name="Sisk P."/>
            <person name="Stolte C."/>
            <person name="Sykes S."/>
            <person name="Wortman J."/>
            <person name="Nusbaum C."/>
            <person name="Birren B."/>
        </authorList>
    </citation>
    <scope>NUCLEOTIDE SEQUENCE [LARGE SCALE GENOMIC DNA]</scope>
    <source>
        <strain evidence="2 3">YIT 12061</strain>
    </source>
</reference>
<dbReference type="STRING" id="742817.HMPREF9449_02176"/>
<gene>
    <name evidence="2" type="ORF">HMPREF9449_02176</name>
</gene>
<dbReference type="GeneID" id="98069726"/>
<dbReference type="InterPro" id="IPR049236">
    <property type="entry name" value="DUF6850"/>
</dbReference>
<sequence>MKVNKIYILVLSLVFTGFAGVKAQTRESEKYAYRMERIRTANPWNVSYNSAGLIFNRNEDFSLVRLGYDYQDGNYRNVFESTSEGCFKLNTESFRKIKKVYFYGNFDFDYSHRQNKAWASVLDPYRTPIFLADSTPGRQTLELYRVNGGVGYELSRHFAIGGRMDFEVANNAKKRDARNKNVYMSLHIAPGIMYRSKWMNLGLNFIYGRKTEKVDIRIYGTGQNHEIFEFDGLWFYTSDVIKESGTIEREYRDNIYGGAAQMEFYGKRWKFFNQLSITKGKEEIFRNKAGDNRGGEVETLVYDYDGAFQITGEKYDHHLQGAADFTKSLLFENLQRSIIIDQSSQIVQFGRKNKSDIDAVKADIHYTLYRNRTDYNSSWYMTVGGRGYIREVKYRMFPVEFKHEVKSLEGYIDFNKNFLFKKGMLDCGVGGSYAEGSGTLLDRNSVAPEERPDIDLYKQRKDLLLQEYEFLTCDKFSVHVRLRYSYFLNREKGMSLYADARVNYLKAVSGIYKNKERTGIQAVIGLAF</sequence>
<keyword evidence="3" id="KW-1185">Reference proteome</keyword>
<evidence type="ECO:0000313" key="3">
    <source>
        <dbReference type="Proteomes" id="UP000004892"/>
    </source>
</evidence>
<evidence type="ECO:0000313" key="2">
    <source>
        <dbReference type="EMBL" id="EHP46559.1"/>
    </source>
</evidence>
<comment type="caution">
    <text evidence="2">The sequence shown here is derived from an EMBL/GenBank/DDBJ whole genome shotgun (WGS) entry which is preliminary data.</text>
</comment>
<name>H1DIE7_9BACT</name>
<protein>
    <recommendedName>
        <fullName evidence="1">DUF6850 domain-containing protein</fullName>
    </recommendedName>
</protein>
<dbReference type="PATRIC" id="fig|742817.3.peg.2325"/>
<dbReference type="AlphaFoldDB" id="H1DIE7"/>
<dbReference type="eggNOG" id="ENOG5032R94">
    <property type="taxonomic scope" value="Bacteria"/>
</dbReference>
<accession>H1DIE7</accession>
<proteinExistence type="predicted"/>